<comment type="caution">
    <text evidence="1">The sequence shown here is derived from an EMBL/GenBank/DDBJ whole genome shotgun (WGS) entry which is preliminary data.</text>
</comment>
<dbReference type="EMBL" id="MDYQ01000216">
    <property type="protein sequence ID" value="PRP78579.1"/>
    <property type="molecule type" value="Genomic_DNA"/>
</dbReference>
<keyword evidence="2" id="KW-1185">Reference proteome</keyword>
<protein>
    <submittedName>
        <fullName evidence="1">Uncharacterized protein</fullName>
    </submittedName>
</protein>
<gene>
    <name evidence="1" type="ORF">PROFUN_13412</name>
</gene>
<evidence type="ECO:0000313" key="2">
    <source>
        <dbReference type="Proteomes" id="UP000241769"/>
    </source>
</evidence>
<name>A0A2P6N3P0_9EUKA</name>
<accession>A0A2P6N3P0</accession>
<sequence length="64" mass="7284">MEQGIRAGWAVSQRFLFLEFASANRIVVFNNMKRTNTAVRLYTSDSNHQGELAELWAAQHALCN</sequence>
<organism evidence="1 2">
    <name type="scientific">Planoprotostelium fungivorum</name>
    <dbReference type="NCBI Taxonomy" id="1890364"/>
    <lineage>
        <taxon>Eukaryota</taxon>
        <taxon>Amoebozoa</taxon>
        <taxon>Evosea</taxon>
        <taxon>Variosea</taxon>
        <taxon>Cavosteliida</taxon>
        <taxon>Cavosteliaceae</taxon>
        <taxon>Planoprotostelium</taxon>
    </lineage>
</organism>
<dbReference type="InParanoid" id="A0A2P6N3P0"/>
<proteinExistence type="predicted"/>
<dbReference type="Proteomes" id="UP000241769">
    <property type="component" value="Unassembled WGS sequence"/>
</dbReference>
<evidence type="ECO:0000313" key="1">
    <source>
        <dbReference type="EMBL" id="PRP78579.1"/>
    </source>
</evidence>
<dbReference type="AlphaFoldDB" id="A0A2P6N3P0"/>
<reference evidence="1 2" key="1">
    <citation type="journal article" date="2018" name="Genome Biol. Evol.">
        <title>Multiple Roots of Fruiting Body Formation in Amoebozoa.</title>
        <authorList>
            <person name="Hillmann F."/>
            <person name="Forbes G."/>
            <person name="Novohradska S."/>
            <person name="Ferling I."/>
            <person name="Riege K."/>
            <person name="Groth M."/>
            <person name="Westermann M."/>
            <person name="Marz M."/>
            <person name="Spaller T."/>
            <person name="Winckler T."/>
            <person name="Schaap P."/>
            <person name="Glockner G."/>
        </authorList>
    </citation>
    <scope>NUCLEOTIDE SEQUENCE [LARGE SCALE GENOMIC DNA]</scope>
    <source>
        <strain evidence="1 2">Jena</strain>
    </source>
</reference>